<organism evidence="1 2">
    <name type="scientific">Methylorubrum podarium</name>
    <dbReference type="NCBI Taxonomy" id="200476"/>
    <lineage>
        <taxon>Bacteria</taxon>
        <taxon>Pseudomonadati</taxon>
        <taxon>Pseudomonadota</taxon>
        <taxon>Alphaproteobacteria</taxon>
        <taxon>Hyphomicrobiales</taxon>
        <taxon>Methylobacteriaceae</taxon>
        <taxon>Methylorubrum</taxon>
    </lineage>
</organism>
<accession>A0ABV1QJH2</accession>
<reference evidence="1 2" key="1">
    <citation type="submission" date="2024-06" db="EMBL/GenBank/DDBJ databases">
        <authorList>
            <person name="Campbell A.G."/>
        </authorList>
    </citation>
    <scope>NUCLEOTIDE SEQUENCE [LARGE SCALE GENOMIC DNA]</scope>
    <source>
        <strain evidence="1 2">EM12</strain>
    </source>
</reference>
<gene>
    <name evidence="1" type="ORF">ABS772_06375</name>
</gene>
<evidence type="ECO:0000313" key="2">
    <source>
        <dbReference type="Proteomes" id="UP001480955"/>
    </source>
</evidence>
<protein>
    <submittedName>
        <fullName evidence="1">DUF6441 family protein</fullName>
    </submittedName>
</protein>
<name>A0ABV1QJH2_9HYPH</name>
<dbReference type="InterPro" id="IPR045622">
    <property type="entry name" value="DUF6441"/>
</dbReference>
<proteinExistence type="predicted"/>
<dbReference type="RefSeq" id="WP_350393058.1">
    <property type="nucleotide sequence ID" value="NZ_JBELQE010000040.1"/>
</dbReference>
<comment type="caution">
    <text evidence="1">The sequence shown here is derived from an EMBL/GenBank/DDBJ whole genome shotgun (WGS) entry which is preliminary data.</text>
</comment>
<sequence length="222" mass="24532">MRFSTTVTDPRAAMNGTERQIARSVTAGMREVTDGLKEDLRADVRAAGLGQRLANTWRGQTFPRTGESAESAAYVSSNAPKLIDAFDRGVTITARNRRFLAIPTPDAGVRQVSKRRSKGSTGNTLTPAAWERETGIRLRFIPSRNGGGVLVADAYYRRQAARYQGRKSFRPIKEAGPDKGRSFVVIFVLVRQVKLRKRLDIDATAKRWADRVPGAIAANWEA</sequence>
<dbReference type="Proteomes" id="UP001480955">
    <property type="component" value="Unassembled WGS sequence"/>
</dbReference>
<dbReference type="Pfam" id="PF20039">
    <property type="entry name" value="DUF6441"/>
    <property type="match status" value="1"/>
</dbReference>
<evidence type="ECO:0000313" key="1">
    <source>
        <dbReference type="EMBL" id="MER2249540.1"/>
    </source>
</evidence>
<dbReference type="EMBL" id="JBELQE010000040">
    <property type="protein sequence ID" value="MER2249540.1"/>
    <property type="molecule type" value="Genomic_DNA"/>
</dbReference>
<keyword evidence="2" id="KW-1185">Reference proteome</keyword>